<name>A0A2T3FSW8_9FIRM</name>
<evidence type="ECO:0000313" key="2">
    <source>
        <dbReference type="EMBL" id="PST38375.1"/>
    </source>
</evidence>
<gene>
    <name evidence="2" type="ORF">C7U55_10330</name>
    <name evidence="1" type="ORF">LJD69_11780</name>
</gene>
<accession>A0A2T3FSW8</accession>
<keyword evidence="3" id="KW-1185">Reference proteome</keyword>
<comment type="caution">
    <text evidence="2">The sequence shown here is derived from an EMBL/GenBank/DDBJ whole genome shotgun (WGS) entry which is preliminary data.</text>
</comment>
<dbReference type="GO" id="GO:0016787">
    <property type="term" value="F:hydrolase activity"/>
    <property type="evidence" value="ECO:0007669"/>
    <property type="project" value="UniProtKB-KW"/>
</dbReference>
<reference evidence="1" key="3">
    <citation type="submission" date="2021-10" db="EMBL/GenBank/DDBJ databases">
        <title>Collection of gut derived symbiotic bacterial strains cultured from healthy donors.</title>
        <authorList>
            <person name="Lin H."/>
            <person name="Littmann E."/>
            <person name="Kohout C."/>
            <person name="Pamer E.G."/>
        </authorList>
    </citation>
    <scope>NUCLEOTIDE SEQUENCE</scope>
    <source>
        <strain evidence="1">DFI.4.48</strain>
    </source>
</reference>
<dbReference type="GeneID" id="77471489"/>
<dbReference type="Proteomes" id="UP001198439">
    <property type="component" value="Unassembled WGS sequence"/>
</dbReference>
<dbReference type="InterPro" id="IPR036866">
    <property type="entry name" value="RibonucZ/Hydroxyglut_hydro"/>
</dbReference>
<organism evidence="2 3">
    <name type="scientific">Faecalibacillus faecis</name>
    <dbReference type="NCBI Taxonomy" id="1982628"/>
    <lineage>
        <taxon>Bacteria</taxon>
        <taxon>Bacillati</taxon>
        <taxon>Bacillota</taxon>
        <taxon>Erysipelotrichia</taxon>
        <taxon>Erysipelotrichales</taxon>
        <taxon>Coprobacillaceae</taxon>
        <taxon>Faecalibacillus</taxon>
    </lineage>
</organism>
<dbReference type="SUPFAM" id="SSF56281">
    <property type="entry name" value="Metallo-hydrolase/oxidoreductase"/>
    <property type="match status" value="1"/>
</dbReference>
<reference evidence="2" key="2">
    <citation type="journal article" date="2019" name="Int. J. Syst. Evol. Microbiol.">
        <title>Faecalibacillus intestinalis gen. nov., sp. nov. and Faecalibacillus faecis sp. nov., isolated from human faeces.</title>
        <authorList>
            <person name="Seo B."/>
            <person name="Jeon K."/>
            <person name="Baek I."/>
            <person name="Lee Y.M."/>
            <person name="Baek K."/>
            <person name="Ko G."/>
        </authorList>
    </citation>
    <scope>NUCLEOTIDE SEQUENCE</scope>
    <source>
        <strain evidence="2">SNUG30370</strain>
    </source>
</reference>
<proteinExistence type="predicted"/>
<dbReference type="AlphaFoldDB" id="A0A2T3FSW8"/>
<sequence length="199" mass="22995">MKIIWHGHSCFEITGKDGTIIFDPYQANSVPGLNPLKLKANLVLCSHEHEDHNARNCVETTAKDFKVTCIETYHDHHQGSRRGKNTIHIVEFEDMKIVHMGDIGCMMDDVSKLKNCDVLMIPIGGYYTIDTKEALKYIERIQPRIVIPMHYRSHEFGYDVLSTNEEFIQKSSNIVYVDDYLEVHKETKGQTIVFKKPRN</sequence>
<evidence type="ECO:0000313" key="3">
    <source>
        <dbReference type="Proteomes" id="UP000241201"/>
    </source>
</evidence>
<reference evidence="3" key="1">
    <citation type="submission" date="2018-03" db="EMBL/GenBank/DDBJ databases">
        <title>Lachnoclostridium SNUG30370 gen.nov., sp.nov., isolated from human faeces.</title>
        <authorList>
            <person name="Seo B."/>
            <person name="Jeon K."/>
            <person name="Ko G."/>
        </authorList>
    </citation>
    <scope>NUCLEOTIDE SEQUENCE [LARGE SCALE GENOMIC DNA]</scope>
    <source>
        <strain evidence="3">SNUG30370</strain>
    </source>
</reference>
<protein>
    <submittedName>
        <fullName evidence="1">MBL fold metallo-hydrolase</fullName>
    </submittedName>
    <submittedName>
        <fullName evidence="2">Zn-dependent hydrolase</fullName>
    </submittedName>
</protein>
<dbReference type="PANTHER" id="PTHR39189">
    <property type="entry name" value="UPF0173 METAL-DEPENDENT HYDROLASE YTKL"/>
    <property type="match status" value="1"/>
</dbReference>
<dbReference type="PANTHER" id="PTHR39189:SF1">
    <property type="entry name" value="UPF0173 METAL-DEPENDENT HYDROLASE YTKL"/>
    <property type="match status" value="1"/>
</dbReference>
<dbReference type="EMBL" id="JAJDKZ010000044">
    <property type="protein sequence ID" value="MCB8611270.1"/>
    <property type="molecule type" value="Genomic_DNA"/>
</dbReference>
<dbReference type="RefSeq" id="WP_106988495.1">
    <property type="nucleotide sequence ID" value="NZ_JAJCFI010000028.1"/>
</dbReference>
<dbReference type="Proteomes" id="UP000241201">
    <property type="component" value="Unassembled WGS sequence"/>
</dbReference>
<dbReference type="Pfam" id="PF13483">
    <property type="entry name" value="Lactamase_B_3"/>
    <property type="match status" value="1"/>
</dbReference>
<evidence type="ECO:0000313" key="1">
    <source>
        <dbReference type="EMBL" id="MCB8611270.1"/>
    </source>
</evidence>
<dbReference type="EMBL" id="PYLP01000015">
    <property type="protein sequence ID" value="PST38375.1"/>
    <property type="molecule type" value="Genomic_DNA"/>
</dbReference>
<dbReference type="Gene3D" id="3.60.15.10">
    <property type="entry name" value="Ribonuclease Z/Hydroxyacylglutathione hydrolase-like"/>
    <property type="match status" value="1"/>
</dbReference>
<keyword evidence="2" id="KW-0378">Hydrolase</keyword>